<protein>
    <submittedName>
        <fullName evidence="2">Uncharacterized protein</fullName>
    </submittedName>
</protein>
<dbReference type="WBParaSite" id="ES5_v2.g16178.t1">
    <property type="protein sequence ID" value="ES5_v2.g16178.t1"/>
    <property type="gene ID" value="ES5_v2.g16178"/>
</dbReference>
<accession>A0AC34FFL2</accession>
<dbReference type="Proteomes" id="UP000887579">
    <property type="component" value="Unplaced"/>
</dbReference>
<proteinExistence type="predicted"/>
<organism evidence="1 2">
    <name type="scientific">Panagrolaimus sp. ES5</name>
    <dbReference type="NCBI Taxonomy" id="591445"/>
    <lineage>
        <taxon>Eukaryota</taxon>
        <taxon>Metazoa</taxon>
        <taxon>Ecdysozoa</taxon>
        <taxon>Nematoda</taxon>
        <taxon>Chromadorea</taxon>
        <taxon>Rhabditida</taxon>
        <taxon>Tylenchina</taxon>
        <taxon>Panagrolaimomorpha</taxon>
        <taxon>Panagrolaimoidea</taxon>
        <taxon>Panagrolaimidae</taxon>
        <taxon>Panagrolaimus</taxon>
    </lineage>
</organism>
<evidence type="ECO:0000313" key="2">
    <source>
        <dbReference type="WBParaSite" id="ES5_v2.g16178.t1"/>
    </source>
</evidence>
<sequence length="75" mass="8302">METKILLTFSILFILLLSTSLAHAEDNSHPPRVPKPLTWPKEGTTLLMDRLRAKRALFNVDGITARGHPSGHSGK</sequence>
<name>A0AC34FFL2_9BILA</name>
<reference evidence="2" key="1">
    <citation type="submission" date="2022-11" db="UniProtKB">
        <authorList>
            <consortium name="WormBaseParasite"/>
        </authorList>
    </citation>
    <scope>IDENTIFICATION</scope>
</reference>
<evidence type="ECO:0000313" key="1">
    <source>
        <dbReference type="Proteomes" id="UP000887579"/>
    </source>
</evidence>